<dbReference type="InterPro" id="IPR000792">
    <property type="entry name" value="Tscrpt_reg_LuxR_C"/>
</dbReference>
<dbReference type="EMBL" id="JARVCO010000002">
    <property type="protein sequence ID" value="MDZ8117707.1"/>
    <property type="molecule type" value="Genomic_DNA"/>
</dbReference>
<reference evidence="6 7" key="1">
    <citation type="journal article" date="2024" name="Appl. Environ. Microbiol.">
        <title>Pontiella agarivorans sp. nov., a novel marine anaerobic bacterium capable of degrading macroalgal polysaccharides and fixing nitrogen.</title>
        <authorList>
            <person name="Liu N."/>
            <person name="Kivenson V."/>
            <person name="Peng X."/>
            <person name="Cui Z."/>
            <person name="Lankiewicz T.S."/>
            <person name="Gosselin K.M."/>
            <person name="English C.J."/>
            <person name="Blair E.M."/>
            <person name="O'Malley M.A."/>
            <person name="Valentine D.L."/>
        </authorList>
    </citation>
    <scope>NUCLEOTIDE SEQUENCE [LARGE SCALE GENOMIC DNA]</scope>
    <source>
        <strain evidence="6 7">NLcol2</strain>
    </source>
</reference>
<sequence>MDHKVRVLMTDDNAVMLMGLQQVISVDPELEPVGSAENGEEALERYRTLQPDVVTMDYDMPGWSGVETTAKIIREFPDARIILLSVFESEEDVWSAVQAGVKGYLTKKAGEIEDVLEAIHEVAAGGTFFPAAIARKIETRRNQPELSGAEMAVLRLLGRGLCNKEIVDELGISAAMVKFHIVNLREKLGAADRTQAVIIACQRGLIRLEE</sequence>
<dbReference type="PROSITE" id="PS50043">
    <property type="entry name" value="HTH_LUXR_2"/>
    <property type="match status" value="1"/>
</dbReference>
<dbReference type="RefSeq" id="WP_322607505.1">
    <property type="nucleotide sequence ID" value="NZ_JARVCO010000002.1"/>
</dbReference>
<dbReference type="CDD" id="cd17535">
    <property type="entry name" value="REC_NarL-like"/>
    <property type="match status" value="1"/>
</dbReference>
<keyword evidence="2" id="KW-0238">DNA-binding</keyword>
<dbReference type="SUPFAM" id="SSF52172">
    <property type="entry name" value="CheY-like"/>
    <property type="match status" value="1"/>
</dbReference>
<protein>
    <submittedName>
        <fullName evidence="6">Response regulator transcription factor</fullName>
    </submittedName>
</protein>
<dbReference type="InterPro" id="IPR011006">
    <property type="entry name" value="CheY-like_superfamily"/>
</dbReference>
<dbReference type="InterPro" id="IPR058245">
    <property type="entry name" value="NreC/VraR/RcsB-like_REC"/>
</dbReference>
<name>A0ABU5MU83_9BACT</name>
<dbReference type="InterPro" id="IPR016032">
    <property type="entry name" value="Sig_transdc_resp-reg_C-effctor"/>
</dbReference>
<dbReference type="InterPro" id="IPR039420">
    <property type="entry name" value="WalR-like"/>
</dbReference>
<dbReference type="Gene3D" id="3.40.50.2300">
    <property type="match status" value="1"/>
</dbReference>
<proteinExistence type="predicted"/>
<organism evidence="6 7">
    <name type="scientific">Pontiella agarivorans</name>
    <dbReference type="NCBI Taxonomy" id="3038953"/>
    <lineage>
        <taxon>Bacteria</taxon>
        <taxon>Pseudomonadati</taxon>
        <taxon>Kiritimatiellota</taxon>
        <taxon>Kiritimatiellia</taxon>
        <taxon>Kiritimatiellales</taxon>
        <taxon>Pontiellaceae</taxon>
        <taxon>Pontiella</taxon>
    </lineage>
</organism>
<dbReference type="PANTHER" id="PTHR43214">
    <property type="entry name" value="TWO-COMPONENT RESPONSE REGULATOR"/>
    <property type="match status" value="1"/>
</dbReference>
<dbReference type="CDD" id="cd06170">
    <property type="entry name" value="LuxR_C_like"/>
    <property type="match status" value="1"/>
</dbReference>
<dbReference type="InterPro" id="IPR001789">
    <property type="entry name" value="Sig_transdc_resp-reg_receiver"/>
</dbReference>
<comment type="caution">
    <text evidence="6">The sequence shown here is derived from an EMBL/GenBank/DDBJ whole genome shotgun (WGS) entry which is preliminary data.</text>
</comment>
<feature type="modified residue" description="4-aspartylphosphate" evidence="3">
    <location>
        <position position="57"/>
    </location>
</feature>
<accession>A0ABU5MU83</accession>
<dbReference type="PANTHER" id="PTHR43214:SF43">
    <property type="entry name" value="TWO-COMPONENT RESPONSE REGULATOR"/>
    <property type="match status" value="1"/>
</dbReference>
<evidence type="ECO:0000256" key="1">
    <source>
        <dbReference type="ARBA" id="ARBA00022553"/>
    </source>
</evidence>
<feature type="domain" description="HTH luxR-type" evidence="4">
    <location>
        <begin position="139"/>
        <end position="204"/>
    </location>
</feature>
<dbReference type="Pfam" id="PF00072">
    <property type="entry name" value="Response_reg"/>
    <property type="match status" value="1"/>
</dbReference>
<dbReference type="SMART" id="SM00448">
    <property type="entry name" value="REC"/>
    <property type="match status" value="1"/>
</dbReference>
<keyword evidence="7" id="KW-1185">Reference proteome</keyword>
<evidence type="ECO:0000256" key="3">
    <source>
        <dbReference type="PROSITE-ProRule" id="PRU00169"/>
    </source>
</evidence>
<dbReference type="PRINTS" id="PR00038">
    <property type="entry name" value="HTHLUXR"/>
</dbReference>
<dbReference type="SMART" id="SM00421">
    <property type="entry name" value="HTH_LUXR"/>
    <property type="match status" value="1"/>
</dbReference>
<dbReference type="PROSITE" id="PS50110">
    <property type="entry name" value="RESPONSE_REGULATORY"/>
    <property type="match status" value="1"/>
</dbReference>
<dbReference type="Pfam" id="PF00196">
    <property type="entry name" value="GerE"/>
    <property type="match status" value="1"/>
</dbReference>
<evidence type="ECO:0000256" key="2">
    <source>
        <dbReference type="ARBA" id="ARBA00023125"/>
    </source>
</evidence>
<keyword evidence="1 3" id="KW-0597">Phosphoprotein</keyword>
<evidence type="ECO:0000259" key="5">
    <source>
        <dbReference type="PROSITE" id="PS50110"/>
    </source>
</evidence>
<dbReference type="SUPFAM" id="SSF46894">
    <property type="entry name" value="C-terminal effector domain of the bipartite response regulators"/>
    <property type="match status" value="1"/>
</dbReference>
<feature type="domain" description="Response regulatory" evidence="5">
    <location>
        <begin position="6"/>
        <end position="122"/>
    </location>
</feature>
<gene>
    <name evidence="6" type="ORF">P9H32_03635</name>
</gene>
<evidence type="ECO:0000259" key="4">
    <source>
        <dbReference type="PROSITE" id="PS50043"/>
    </source>
</evidence>
<dbReference type="Proteomes" id="UP001290861">
    <property type="component" value="Unassembled WGS sequence"/>
</dbReference>
<evidence type="ECO:0000313" key="6">
    <source>
        <dbReference type="EMBL" id="MDZ8117707.1"/>
    </source>
</evidence>
<evidence type="ECO:0000313" key="7">
    <source>
        <dbReference type="Proteomes" id="UP001290861"/>
    </source>
</evidence>